<feature type="compositionally biased region" description="Polar residues" evidence="1">
    <location>
        <begin position="37"/>
        <end position="62"/>
    </location>
</feature>
<dbReference type="Proteomes" id="UP000507245">
    <property type="component" value="Unassembled WGS sequence"/>
</dbReference>
<dbReference type="AlphaFoldDB" id="A0A6J5XU30"/>
<keyword evidence="3" id="KW-1185">Reference proteome</keyword>
<organism evidence="2 3">
    <name type="scientific">Prunus armeniaca</name>
    <name type="common">Apricot</name>
    <name type="synonym">Armeniaca vulgaris</name>
    <dbReference type="NCBI Taxonomy" id="36596"/>
    <lineage>
        <taxon>Eukaryota</taxon>
        <taxon>Viridiplantae</taxon>
        <taxon>Streptophyta</taxon>
        <taxon>Embryophyta</taxon>
        <taxon>Tracheophyta</taxon>
        <taxon>Spermatophyta</taxon>
        <taxon>Magnoliopsida</taxon>
        <taxon>eudicotyledons</taxon>
        <taxon>Gunneridae</taxon>
        <taxon>Pentapetalae</taxon>
        <taxon>rosids</taxon>
        <taxon>fabids</taxon>
        <taxon>Rosales</taxon>
        <taxon>Rosaceae</taxon>
        <taxon>Amygdaloideae</taxon>
        <taxon>Amygdaleae</taxon>
        <taxon>Prunus</taxon>
    </lineage>
</organism>
<protein>
    <submittedName>
        <fullName evidence="2">Uncharacterized protein</fullName>
    </submittedName>
</protein>
<gene>
    <name evidence="2" type="ORF">ORAREDHAP_LOCUS40451</name>
</gene>
<name>A0A6J5XU30_PRUAR</name>
<evidence type="ECO:0000313" key="2">
    <source>
        <dbReference type="EMBL" id="CAB4315692.1"/>
    </source>
</evidence>
<sequence>MRHEIITFSFYSTRDTLNPRYPVLRTDSAHDEGGPKEQQQGGSSTAYILTNQHLTRKSQQSGVGRRTR</sequence>
<evidence type="ECO:0000313" key="3">
    <source>
        <dbReference type="Proteomes" id="UP000507245"/>
    </source>
</evidence>
<evidence type="ECO:0000256" key="1">
    <source>
        <dbReference type="SAM" id="MobiDB-lite"/>
    </source>
</evidence>
<reference evidence="3" key="1">
    <citation type="journal article" date="2020" name="Genome Biol.">
        <title>Gamete binning: chromosome-level and haplotype-resolved genome assembly enabled by high-throughput single-cell sequencing of gamete genomes.</title>
        <authorList>
            <person name="Campoy J.A."/>
            <person name="Sun H."/>
            <person name="Goel M."/>
            <person name="Jiao W.-B."/>
            <person name="Folz-Donahue K."/>
            <person name="Wang N."/>
            <person name="Rubio M."/>
            <person name="Liu C."/>
            <person name="Kukat C."/>
            <person name="Ruiz D."/>
            <person name="Huettel B."/>
            <person name="Schneeberger K."/>
        </authorList>
    </citation>
    <scope>NUCLEOTIDE SEQUENCE [LARGE SCALE GENOMIC DNA]</scope>
    <source>
        <strain evidence="3">cv. Rojo Pasion</strain>
    </source>
</reference>
<accession>A0A6J5XU30</accession>
<feature type="region of interest" description="Disordered" evidence="1">
    <location>
        <begin position="18"/>
        <end position="68"/>
    </location>
</feature>
<proteinExistence type="predicted"/>
<dbReference type="EMBL" id="CAEKKB010000006">
    <property type="protein sequence ID" value="CAB4315692.1"/>
    <property type="molecule type" value="Genomic_DNA"/>
</dbReference>